<protein>
    <submittedName>
        <fullName evidence="4">RNA helicase</fullName>
    </submittedName>
</protein>
<dbReference type="GO" id="GO:0005737">
    <property type="term" value="C:cytoplasm"/>
    <property type="evidence" value="ECO:0007669"/>
    <property type="project" value="TreeGrafter"/>
</dbReference>
<evidence type="ECO:0000313" key="4">
    <source>
        <dbReference type="WBParaSite" id="PSU_v2.g6220.t1"/>
    </source>
</evidence>
<reference evidence="4" key="1">
    <citation type="submission" date="2022-11" db="UniProtKB">
        <authorList>
            <consortium name="WormBaseParasite"/>
        </authorList>
    </citation>
    <scope>IDENTIFICATION</scope>
</reference>
<dbReference type="PANTHER" id="PTHR14074:SF29">
    <property type="entry name" value="DICER-RELATED HELICASE"/>
    <property type="match status" value="1"/>
</dbReference>
<dbReference type="InterPro" id="IPR027417">
    <property type="entry name" value="P-loop_NTPase"/>
</dbReference>
<dbReference type="PROSITE" id="PS51194">
    <property type="entry name" value="HELICASE_CTER"/>
    <property type="match status" value="1"/>
</dbReference>
<feature type="domain" description="RLR CTR" evidence="2">
    <location>
        <begin position="419"/>
        <end position="509"/>
    </location>
</feature>
<dbReference type="Proteomes" id="UP000887577">
    <property type="component" value="Unplaced"/>
</dbReference>
<proteinExistence type="predicted"/>
<dbReference type="Pfam" id="PF00271">
    <property type="entry name" value="Helicase_C"/>
    <property type="match status" value="1"/>
</dbReference>
<dbReference type="PROSITE" id="PS51789">
    <property type="entry name" value="RLR_CTR"/>
    <property type="match status" value="1"/>
</dbReference>
<evidence type="ECO:0000259" key="1">
    <source>
        <dbReference type="PROSITE" id="PS51194"/>
    </source>
</evidence>
<dbReference type="WBParaSite" id="PSU_v2.g6220.t1">
    <property type="protein sequence ID" value="PSU_v2.g6220.t1"/>
    <property type="gene ID" value="PSU_v2.g6220"/>
</dbReference>
<dbReference type="Gene3D" id="2.170.150.30">
    <property type="entry name" value="RIG-I-like receptor, C-terminal regulatory domain"/>
    <property type="match status" value="1"/>
</dbReference>
<dbReference type="PANTHER" id="PTHR14074">
    <property type="entry name" value="HELICASE WITH DEATH DOMAIN-RELATED"/>
    <property type="match status" value="1"/>
</dbReference>
<keyword evidence="3" id="KW-1185">Reference proteome</keyword>
<organism evidence="3 4">
    <name type="scientific">Panagrolaimus superbus</name>
    <dbReference type="NCBI Taxonomy" id="310955"/>
    <lineage>
        <taxon>Eukaryota</taxon>
        <taxon>Metazoa</taxon>
        <taxon>Ecdysozoa</taxon>
        <taxon>Nematoda</taxon>
        <taxon>Chromadorea</taxon>
        <taxon>Rhabditida</taxon>
        <taxon>Tylenchina</taxon>
        <taxon>Panagrolaimomorpha</taxon>
        <taxon>Panagrolaimoidea</taxon>
        <taxon>Panagrolaimidae</taxon>
        <taxon>Panagrolaimus</taxon>
    </lineage>
</organism>
<accession>A0A914Z7K2</accession>
<dbReference type="SMART" id="SM00490">
    <property type="entry name" value="HELICc"/>
    <property type="match status" value="1"/>
</dbReference>
<evidence type="ECO:0000313" key="3">
    <source>
        <dbReference type="Proteomes" id="UP000887577"/>
    </source>
</evidence>
<feature type="domain" description="Helicase C-terminal" evidence="1">
    <location>
        <begin position="230"/>
        <end position="389"/>
    </location>
</feature>
<dbReference type="InterPro" id="IPR001650">
    <property type="entry name" value="Helicase_C-like"/>
</dbReference>
<dbReference type="InterPro" id="IPR021673">
    <property type="entry name" value="RLR_CTR"/>
</dbReference>
<evidence type="ECO:0000259" key="2">
    <source>
        <dbReference type="PROSITE" id="PS51789"/>
    </source>
</evidence>
<dbReference type="InterPro" id="IPR051363">
    <property type="entry name" value="RLR_Helicase"/>
</dbReference>
<name>A0A914Z7K2_9BILA</name>
<dbReference type="SUPFAM" id="SSF52540">
    <property type="entry name" value="P-loop containing nucleoside triphosphate hydrolases"/>
    <property type="match status" value="1"/>
</dbReference>
<dbReference type="InterPro" id="IPR038557">
    <property type="entry name" value="RLR_C_sf"/>
</dbReference>
<sequence length="509" mass="58437">MQRIRNKGHPYNDLMKEYHRYKYGDSDFQIRTMPQVIGLTASLGSPKNPKNVDDVIKYMINKCANFDAKSYTIVTKNAAELYLKISKTKENTIVVKNDDEFANKYYNYLRGLIEDIEIYLMGIDGVLRNPAIFEGHCEIKKAEYKTWLAITRQSTLKKSKLSPLSKMKATDCLDYLDQLYEAYQCAQLFPTADTTEFYLKNLGSNEGTDLDKLVYRRKQKLGKDPCSECDIFKKLVKCINDQFKKNADSKIIIFTPQRYYCRLGAEVIERYTGKKGIFISGSNASSDEGGCNPAQQSEIVKKFRNGETQILFATTVVDEGFDIAECNLVIKYNLVTDNIAHLQRKGRARQLLSESILITFEEKKKMLEEKNMANIQMITEAYQCLEKLSTARKLSMFENAIIEYNQKRVEEENRDATLKQKMSLRNADFTILCGKCDAYITASANIRLCGSYYIPYDPELWKIVEFCPSTPEADRYNKEKRLGILGMIHCNNVVNGQICDKRIGCATNF</sequence>
<dbReference type="AlphaFoldDB" id="A0A914Z7K2"/>
<dbReference type="Gene3D" id="3.40.50.300">
    <property type="entry name" value="P-loop containing nucleotide triphosphate hydrolases"/>
    <property type="match status" value="2"/>
</dbReference>